<organism evidence="5 6">
    <name type="scientific">Laodelphax striatellus</name>
    <name type="common">Small brown planthopper</name>
    <name type="synonym">Delphax striatella</name>
    <dbReference type="NCBI Taxonomy" id="195883"/>
    <lineage>
        <taxon>Eukaryota</taxon>
        <taxon>Metazoa</taxon>
        <taxon>Ecdysozoa</taxon>
        <taxon>Arthropoda</taxon>
        <taxon>Hexapoda</taxon>
        <taxon>Insecta</taxon>
        <taxon>Pterygota</taxon>
        <taxon>Neoptera</taxon>
        <taxon>Paraneoptera</taxon>
        <taxon>Hemiptera</taxon>
        <taxon>Auchenorrhyncha</taxon>
        <taxon>Fulgoroidea</taxon>
        <taxon>Delphacidae</taxon>
        <taxon>Criomorphinae</taxon>
        <taxon>Laodelphax</taxon>
    </lineage>
</organism>
<evidence type="ECO:0000256" key="4">
    <source>
        <dbReference type="SAM" id="SignalP"/>
    </source>
</evidence>
<evidence type="ECO:0000256" key="1">
    <source>
        <dbReference type="ARBA" id="ARBA00022460"/>
    </source>
</evidence>
<evidence type="ECO:0000256" key="3">
    <source>
        <dbReference type="SAM" id="MobiDB-lite"/>
    </source>
</evidence>
<dbReference type="InterPro" id="IPR051217">
    <property type="entry name" value="Insect_Cuticle_Struc_Prot"/>
</dbReference>
<dbReference type="EMBL" id="QKKF02036682">
    <property type="protein sequence ID" value="RZF32541.1"/>
    <property type="molecule type" value="Genomic_DNA"/>
</dbReference>
<evidence type="ECO:0000256" key="2">
    <source>
        <dbReference type="PROSITE-ProRule" id="PRU00497"/>
    </source>
</evidence>
<dbReference type="InterPro" id="IPR000618">
    <property type="entry name" value="Insect_cuticle"/>
</dbReference>
<dbReference type="Pfam" id="PF00379">
    <property type="entry name" value="Chitin_bind_4"/>
    <property type="match status" value="1"/>
</dbReference>
<gene>
    <name evidence="5" type="ORF">LSTR_LSTR011320</name>
</gene>
<evidence type="ECO:0000313" key="6">
    <source>
        <dbReference type="Proteomes" id="UP000291343"/>
    </source>
</evidence>
<feature type="chain" id="PRO_5019819339" description="Pro-resilin" evidence="4">
    <location>
        <begin position="19"/>
        <end position="243"/>
    </location>
</feature>
<dbReference type="GO" id="GO:0005615">
    <property type="term" value="C:extracellular space"/>
    <property type="evidence" value="ECO:0007669"/>
    <property type="project" value="TreeGrafter"/>
</dbReference>
<dbReference type="InterPro" id="IPR031311">
    <property type="entry name" value="CHIT_BIND_RR_consensus"/>
</dbReference>
<dbReference type="STRING" id="195883.A0A482WH85"/>
<feature type="compositionally biased region" description="Low complexity" evidence="3">
    <location>
        <begin position="91"/>
        <end position="100"/>
    </location>
</feature>
<dbReference type="GO" id="GO:0042302">
    <property type="term" value="F:structural constituent of cuticle"/>
    <property type="evidence" value="ECO:0007669"/>
    <property type="project" value="UniProtKB-UniRule"/>
</dbReference>
<feature type="signal peptide" evidence="4">
    <location>
        <begin position="1"/>
        <end position="18"/>
    </location>
</feature>
<sequence>MKYILIWMMSVLWLVAECEPPPPYVTTVEDGSFVPPPAPIDVSEARRLDSRPRGNSRYKVSNGDTSAFPARPSQPSQYTAPAATSDSYSGPIAIASAPSSRYGPPSTGYGPPIAIGTRPSSVYGPPASRRASSSHSSSSPHSSSSYSPIAVYSGGQKSSSSASYNERSEPVNYEFQYSVLDVQTGADFGHQESRMGDAAWGAYYVLLPDGRRQVVEYEADQHGYRPKVRYEDARSATGSRGPY</sequence>
<name>A0A482WH85_LAOST</name>
<comment type="caution">
    <text evidence="5">The sequence shown here is derived from an EMBL/GenBank/DDBJ whole genome shotgun (WGS) entry which is preliminary data.</text>
</comment>
<dbReference type="Proteomes" id="UP000291343">
    <property type="component" value="Unassembled WGS sequence"/>
</dbReference>
<keyword evidence="4" id="KW-0732">Signal</keyword>
<dbReference type="OrthoDB" id="6425109at2759"/>
<feature type="region of interest" description="Disordered" evidence="3">
    <location>
        <begin position="47"/>
        <end position="165"/>
    </location>
</feature>
<dbReference type="PANTHER" id="PTHR12236">
    <property type="entry name" value="STRUCTURAL CONTITUENT OF CUTICLE"/>
    <property type="match status" value="1"/>
</dbReference>
<accession>A0A482WH85</accession>
<dbReference type="PANTHER" id="PTHR12236:SF98">
    <property type="entry name" value="CUTICULAR PROTEIN 56F"/>
    <property type="match status" value="1"/>
</dbReference>
<keyword evidence="1 2" id="KW-0193">Cuticle</keyword>
<keyword evidence="6" id="KW-1185">Reference proteome</keyword>
<protein>
    <recommendedName>
        <fullName evidence="7">Pro-resilin</fullName>
    </recommendedName>
</protein>
<proteinExistence type="predicted"/>
<dbReference type="GO" id="GO:0031012">
    <property type="term" value="C:extracellular matrix"/>
    <property type="evidence" value="ECO:0007669"/>
    <property type="project" value="TreeGrafter"/>
</dbReference>
<dbReference type="PROSITE" id="PS00233">
    <property type="entry name" value="CHIT_BIND_RR_1"/>
    <property type="match status" value="1"/>
</dbReference>
<dbReference type="AlphaFoldDB" id="A0A482WH85"/>
<dbReference type="InParanoid" id="A0A482WH85"/>
<reference evidence="5 6" key="1">
    <citation type="journal article" date="2017" name="Gigascience">
        <title>Genome sequence of the small brown planthopper, Laodelphax striatellus.</title>
        <authorList>
            <person name="Zhu J."/>
            <person name="Jiang F."/>
            <person name="Wang X."/>
            <person name="Yang P."/>
            <person name="Bao Y."/>
            <person name="Zhao W."/>
            <person name="Wang W."/>
            <person name="Lu H."/>
            <person name="Wang Q."/>
            <person name="Cui N."/>
            <person name="Li J."/>
            <person name="Chen X."/>
            <person name="Luo L."/>
            <person name="Yu J."/>
            <person name="Kang L."/>
            <person name="Cui F."/>
        </authorList>
    </citation>
    <scope>NUCLEOTIDE SEQUENCE [LARGE SCALE GENOMIC DNA]</scope>
    <source>
        <strain evidence="5">Lst14</strain>
    </source>
</reference>
<evidence type="ECO:0000313" key="5">
    <source>
        <dbReference type="EMBL" id="RZF32541.1"/>
    </source>
</evidence>
<feature type="compositionally biased region" description="Low complexity" evidence="3">
    <location>
        <begin position="125"/>
        <end position="148"/>
    </location>
</feature>
<feature type="compositionally biased region" description="Polar residues" evidence="3">
    <location>
        <begin position="73"/>
        <end position="88"/>
    </location>
</feature>
<evidence type="ECO:0008006" key="7">
    <source>
        <dbReference type="Google" id="ProtNLM"/>
    </source>
</evidence>
<dbReference type="PROSITE" id="PS51155">
    <property type="entry name" value="CHIT_BIND_RR_2"/>
    <property type="match status" value="1"/>
</dbReference>